<accession>A0A8H8A1H4</accession>
<proteinExistence type="predicted"/>
<organism evidence="2 3">
    <name type="scientific">Olpidium bornovanus</name>
    <dbReference type="NCBI Taxonomy" id="278681"/>
    <lineage>
        <taxon>Eukaryota</taxon>
        <taxon>Fungi</taxon>
        <taxon>Fungi incertae sedis</taxon>
        <taxon>Olpidiomycota</taxon>
        <taxon>Olpidiomycotina</taxon>
        <taxon>Olpidiomycetes</taxon>
        <taxon>Olpidiales</taxon>
        <taxon>Olpidiaceae</taxon>
        <taxon>Olpidium</taxon>
    </lineage>
</organism>
<reference evidence="2 3" key="1">
    <citation type="journal article" name="Sci. Rep.">
        <title>Genome-scale phylogenetic analyses confirm Olpidium as the closest living zoosporic fungus to the non-flagellated, terrestrial fungi.</title>
        <authorList>
            <person name="Chang Y."/>
            <person name="Rochon D."/>
            <person name="Sekimoto S."/>
            <person name="Wang Y."/>
            <person name="Chovatia M."/>
            <person name="Sandor L."/>
            <person name="Salamov A."/>
            <person name="Grigoriev I.V."/>
            <person name="Stajich J.E."/>
            <person name="Spatafora J.W."/>
        </authorList>
    </citation>
    <scope>NUCLEOTIDE SEQUENCE [LARGE SCALE GENOMIC DNA]</scope>
    <source>
        <strain evidence="2">S191</strain>
    </source>
</reference>
<feature type="compositionally biased region" description="Low complexity" evidence="1">
    <location>
        <begin position="1"/>
        <end position="20"/>
    </location>
</feature>
<dbReference type="EMBL" id="JAEFCI010000989">
    <property type="protein sequence ID" value="KAG5463201.1"/>
    <property type="molecule type" value="Genomic_DNA"/>
</dbReference>
<evidence type="ECO:0000313" key="2">
    <source>
        <dbReference type="EMBL" id="KAG5463201.1"/>
    </source>
</evidence>
<gene>
    <name evidence="2" type="ORF">BJ554DRAFT_1066</name>
</gene>
<keyword evidence="3" id="KW-1185">Reference proteome</keyword>
<name>A0A8H8A1H4_9FUNG</name>
<comment type="caution">
    <text evidence="2">The sequence shown here is derived from an EMBL/GenBank/DDBJ whole genome shotgun (WGS) entry which is preliminary data.</text>
</comment>
<feature type="region of interest" description="Disordered" evidence="1">
    <location>
        <begin position="194"/>
        <end position="219"/>
    </location>
</feature>
<evidence type="ECO:0000313" key="3">
    <source>
        <dbReference type="Proteomes" id="UP000673691"/>
    </source>
</evidence>
<dbReference type="Proteomes" id="UP000673691">
    <property type="component" value="Unassembled WGS sequence"/>
</dbReference>
<feature type="region of interest" description="Disordered" evidence="1">
    <location>
        <begin position="58"/>
        <end position="102"/>
    </location>
</feature>
<sequence length="387" mass="41630">MSAAAARPPQHAATAPASSAPMPPAGGPAAKRPSPVDASTANKAAKWVLLRRRKGFFRPLSHPVKRSRGPLLRPGPGPEPPPSGARAPRNFPRKKKPVERSLPPRIDLYVPESKLYTHLQCLERKLDATIMRKRLDMQEALSKPTKVCGSGGRGTAGHFFSRGGAGSGFPAVVSGDDLRDPGHAGQCTPAAASHGLEQRRALTAAPPAPSPPANADEENTARVSVEHRCLPAVADCRRNGPEERIRTFAAELDLQSRRTAAGFEFLRDSRLYNGNFVEWHRPNLPPNAAAAASVVGASSAAAAAYQDCDGFEIKRFGDDNVRARVMMQLDHPIPVFALSAPLAEAIGVKMDTKVGVLIKFWNYIKVGTFRLAFSSRHPGVIVRWRVG</sequence>
<evidence type="ECO:0000256" key="1">
    <source>
        <dbReference type="SAM" id="MobiDB-lite"/>
    </source>
</evidence>
<dbReference type="OrthoDB" id="10263741at2759"/>
<protein>
    <submittedName>
        <fullName evidence="2">Uncharacterized protein</fullName>
    </submittedName>
</protein>
<feature type="region of interest" description="Disordered" evidence="1">
    <location>
        <begin position="1"/>
        <end position="40"/>
    </location>
</feature>
<dbReference type="AlphaFoldDB" id="A0A8H8A1H4"/>
<feature type="compositionally biased region" description="Pro residues" evidence="1">
    <location>
        <begin position="73"/>
        <end position="83"/>
    </location>
</feature>